<dbReference type="InterPro" id="IPR012291">
    <property type="entry name" value="CBM2_carb-bd_dom_sf"/>
</dbReference>
<dbReference type="InterPro" id="IPR004867">
    <property type="entry name" value="CHB_C_dom"/>
</dbReference>
<feature type="active site" description="Proton donor" evidence="8">
    <location>
        <position position="597"/>
    </location>
</feature>
<feature type="domain" description="Chitobiase/beta-hexosaminidases N-terminal" evidence="11">
    <location>
        <begin position="31"/>
        <end position="192"/>
    </location>
</feature>
<dbReference type="InterPro" id="IPR029018">
    <property type="entry name" value="Hex-like_dom2"/>
</dbReference>
<dbReference type="GO" id="GO:0005975">
    <property type="term" value="P:carbohydrate metabolic process"/>
    <property type="evidence" value="ECO:0007669"/>
    <property type="project" value="InterPro"/>
</dbReference>
<dbReference type="Proteomes" id="UP000265768">
    <property type="component" value="Unassembled WGS sequence"/>
</dbReference>
<dbReference type="GO" id="GO:0004563">
    <property type="term" value="F:beta-N-acetylhexosaminidase activity"/>
    <property type="evidence" value="ECO:0007669"/>
    <property type="project" value="UniProtKB-EC"/>
</dbReference>
<dbReference type="Pfam" id="PF03174">
    <property type="entry name" value="CHB_HEX_C"/>
    <property type="match status" value="1"/>
</dbReference>
<feature type="region of interest" description="Disordered" evidence="9">
    <location>
        <begin position="435"/>
        <end position="454"/>
    </location>
</feature>
<evidence type="ECO:0000256" key="4">
    <source>
        <dbReference type="ARBA" id="ARBA00022801"/>
    </source>
</evidence>
<dbReference type="InterPro" id="IPR015883">
    <property type="entry name" value="Glyco_hydro_20_cat"/>
</dbReference>
<feature type="region of interest" description="Disordered" evidence="9">
    <location>
        <begin position="592"/>
        <end position="616"/>
    </location>
</feature>
<dbReference type="Pfam" id="PF02838">
    <property type="entry name" value="Glyco_hydro_20b"/>
    <property type="match status" value="1"/>
</dbReference>
<keyword evidence="5" id="KW-0326">Glycosidase</keyword>
<dbReference type="SUPFAM" id="SSF49384">
    <property type="entry name" value="Carbohydrate-binding domain"/>
    <property type="match status" value="1"/>
</dbReference>
<evidence type="ECO:0000256" key="3">
    <source>
        <dbReference type="ARBA" id="ARBA00012663"/>
    </source>
</evidence>
<evidence type="ECO:0000256" key="6">
    <source>
        <dbReference type="ARBA" id="ARBA00030512"/>
    </source>
</evidence>
<evidence type="ECO:0000256" key="5">
    <source>
        <dbReference type="ARBA" id="ARBA00023295"/>
    </source>
</evidence>
<evidence type="ECO:0000313" key="13">
    <source>
        <dbReference type="Proteomes" id="UP000265768"/>
    </source>
</evidence>
<feature type="chain" id="PRO_5039298707" description="beta-N-acetylhexosaminidase" evidence="10">
    <location>
        <begin position="21"/>
        <end position="905"/>
    </location>
</feature>
<dbReference type="Pfam" id="PF03173">
    <property type="entry name" value="CHB_HEX"/>
    <property type="match status" value="1"/>
</dbReference>
<protein>
    <recommendedName>
        <fullName evidence="3">beta-N-acetylhexosaminidase</fullName>
        <ecNumber evidence="3">3.2.1.52</ecNumber>
    </recommendedName>
    <alternativeName>
        <fullName evidence="6">Beta-N-acetylhexosaminidase</fullName>
    </alternativeName>
    <alternativeName>
        <fullName evidence="7">N-acetyl-beta-glucosaminidase</fullName>
    </alternativeName>
</protein>
<proteinExistence type="inferred from homology"/>
<accession>A0A3A4ARS8</accession>
<comment type="similarity">
    <text evidence="2">Belongs to the glycosyl hydrolase 20 family.</text>
</comment>
<dbReference type="SUPFAM" id="SSF81296">
    <property type="entry name" value="E set domains"/>
    <property type="match status" value="1"/>
</dbReference>
<dbReference type="Gene3D" id="2.60.40.10">
    <property type="entry name" value="Immunoglobulins"/>
    <property type="match status" value="1"/>
</dbReference>
<dbReference type="PANTHER" id="PTHR22600">
    <property type="entry name" value="BETA-HEXOSAMINIDASE"/>
    <property type="match status" value="1"/>
</dbReference>
<name>A0A3A4ARS8_9ACTN</name>
<dbReference type="AlphaFoldDB" id="A0A3A4ARS8"/>
<dbReference type="EMBL" id="QZEY01000005">
    <property type="protein sequence ID" value="RJL31861.1"/>
    <property type="molecule type" value="Genomic_DNA"/>
</dbReference>
<dbReference type="PRINTS" id="PR00738">
    <property type="entry name" value="GLHYDRLASE20"/>
</dbReference>
<dbReference type="InterPro" id="IPR025705">
    <property type="entry name" value="Beta_hexosaminidase_sua/sub"/>
</dbReference>
<dbReference type="SUPFAM" id="SSF55545">
    <property type="entry name" value="beta-N-acetylhexosaminidase-like domain"/>
    <property type="match status" value="1"/>
</dbReference>
<dbReference type="GO" id="GO:0030247">
    <property type="term" value="F:polysaccharide binding"/>
    <property type="evidence" value="ECO:0007669"/>
    <property type="project" value="InterPro"/>
</dbReference>
<dbReference type="EC" id="3.2.1.52" evidence="3"/>
<evidence type="ECO:0000256" key="10">
    <source>
        <dbReference type="SAM" id="SignalP"/>
    </source>
</evidence>
<dbReference type="InterPro" id="IPR017853">
    <property type="entry name" value="GH"/>
</dbReference>
<evidence type="ECO:0000259" key="11">
    <source>
        <dbReference type="SMART" id="SM01081"/>
    </source>
</evidence>
<evidence type="ECO:0000313" key="12">
    <source>
        <dbReference type="EMBL" id="RJL31861.1"/>
    </source>
</evidence>
<evidence type="ECO:0000256" key="2">
    <source>
        <dbReference type="ARBA" id="ARBA00006285"/>
    </source>
</evidence>
<sequence>MAAVVAGALVLSVAPASVAAAEGRACRPDANELLVTFQPVDHTVGDHRYFRGEITVHNRDRGCELGRDWALYFSSVRQPLAVYPPELGDPARAELAAQGLTLTRADKAQSGDYFVLKPTASFQPIRPGQQRKIGLNLEFWAIHKSDAPAGWHISYGGATPRWVPGKTLLDPDDPKQTTAFDGDVRPVETAASRFKENTAQRADLALADRILPRPLSATAGQGTLTLEARGLTVESAPDLRNEASYLESALDDVLGGDRGDAASAGAGSPEAAGGSRTRIKLATSAGLDVDGDGKADPEGYRLAVGDKGVEITGADRAGVLYGIQTLRQLIPVEAYAAAARGREPDRIKIPRATIADAPLFGYRGMAIDVGRHFETPRTVKKFLDLMSYLKLNRLHLHLTDDEGWRVEIPGLPELTTFGARRGHDLAEKSMLHQAMGSGNDLRPGDGIAGKPRDERQANLGRIPAYQGYEDAMVNLVGKGSGHYSRREFVDLLAYARQRHIQVVPEFDFPAHARAAVQAMERRYQRLKDSDPAEANRYRLLDPEDTTRHVSVQYYTDNIVNPCISSTYAFLTKVVTEVKRMYDQAGAPLTTVNLGGDEAPHPTWTESPACDRNPETAGKTDQQLMDLFFAEWNKIAQTVAPTTAGWEDVLKSEGREITLPNFIALPWQNVWGWGREDWAYRFANKGTKVVLAHATNLYMDLAYNKDPDEPGYYWAAYVDEESTFTYQPFNVYANATENRWGGPVTPSPAWERLTEEGKKNILGMEAQLWAENGKAPEIREYQAFPKLLGVAERAWNRRTPTPEQMPAAWKVFVNTLGQVTFPLLSFYQPVGLDGVGVNYRIPLPGGEIRSGTLTANVRNPGLTIEYSTDGRTWRTYTAPVQVGDRAFLRTKAPDGRTSRVAPVKSG</sequence>
<comment type="caution">
    <text evidence="12">The sequence shown here is derived from an EMBL/GenBank/DDBJ whole genome shotgun (WGS) entry which is preliminary data.</text>
</comment>
<dbReference type="GO" id="GO:0016020">
    <property type="term" value="C:membrane"/>
    <property type="evidence" value="ECO:0007669"/>
    <property type="project" value="TreeGrafter"/>
</dbReference>
<keyword evidence="4" id="KW-0378">Hydrolase</keyword>
<dbReference type="InterPro" id="IPR008965">
    <property type="entry name" value="CBM2/CBM3_carb-bd_dom_sf"/>
</dbReference>
<dbReference type="SUPFAM" id="SSF51445">
    <property type="entry name" value="(Trans)glycosidases"/>
    <property type="match status" value="1"/>
</dbReference>
<dbReference type="PANTHER" id="PTHR22600:SF57">
    <property type="entry name" value="BETA-N-ACETYLHEXOSAMINIDASE"/>
    <property type="match status" value="1"/>
</dbReference>
<dbReference type="InterPro" id="IPR004866">
    <property type="entry name" value="CHB/HEX_N_dom"/>
</dbReference>
<dbReference type="OrthoDB" id="9763537at2"/>
<evidence type="ECO:0000256" key="7">
    <source>
        <dbReference type="ARBA" id="ARBA00033000"/>
    </source>
</evidence>
<dbReference type="Gene3D" id="3.30.379.10">
    <property type="entry name" value="Chitobiase/beta-hexosaminidase domain 2-like"/>
    <property type="match status" value="1"/>
</dbReference>
<evidence type="ECO:0000256" key="9">
    <source>
        <dbReference type="SAM" id="MobiDB-lite"/>
    </source>
</evidence>
<dbReference type="RefSeq" id="WP_119927178.1">
    <property type="nucleotide sequence ID" value="NZ_QZEY01000005.1"/>
</dbReference>
<evidence type="ECO:0000256" key="1">
    <source>
        <dbReference type="ARBA" id="ARBA00001231"/>
    </source>
</evidence>
<evidence type="ECO:0000256" key="8">
    <source>
        <dbReference type="PIRSR" id="PIRSR625705-1"/>
    </source>
</evidence>
<dbReference type="SMART" id="SM01081">
    <property type="entry name" value="CHB_HEX"/>
    <property type="match status" value="1"/>
</dbReference>
<dbReference type="GO" id="GO:0030203">
    <property type="term" value="P:glycosaminoglycan metabolic process"/>
    <property type="evidence" value="ECO:0007669"/>
    <property type="project" value="TreeGrafter"/>
</dbReference>
<organism evidence="12 13">
    <name type="scientific">Bailinhaonella thermotolerans</name>
    <dbReference type="NCBI Taxonomy" id="1070861"/>
    <lineage>
        <taxon>Bacteria</taxon>
        <taxon>Bacillati</taxon>
        <taxon>Actinomycetota</taxon>
        <taxon>Actinomycetes</taxon>
        <taxon>Streptosporangiales</taxon>
        <taxon>Streptosporangiaceae</taxon>
        <taxon>Bailinhaonella</taxon>
    </lineage>
</organism>
<dbReference type="Gene3D" id="2.60.40.290">
    <property type="match status" value="1"/>
</dbReference>
<keyword evidence="13" id="KW-1185">Reference proteome</keyword>
<dbReference type="Pfam" id="PF00728">
    <property type="entry name" value="Glyco_hydro_20"/>
    <property type="match status" value="1"/>
</dbReference>
<gene>
    <name evidence="12" type="ORF">D5H75_15470</name>
</gene>
<dbReference type="InterPro" id="IPR014756">
    <property type="entry name" value="Ig_E-set"/>
</dbReference>
<dbReference type="Gene3D" id="3.20.20.80">
    <property type="entry name" value="Glycosidases"/>
    <property type="match status" value="1"/>
</dbReference>
<reference evidence="12 13" key="1">
    <citation type="submission" date="2018-09" db="EMBL/GenBank/DDBJ databases">
        <title>YIM 75507 draft genome.</title>
        <authorList>
            <person name="Tang S."/>
            <person name="Feng Y."/>
        </authorList>
    </citation>
    <scope>NUCLEOTIDE SEQUENCE [LARGE SCALE GENOMIC DNA]</scope>
    <source>
        <strain evidence="12 13">YIM 75507</strain>
    </source>
</reference>
<dbReference type="InterPro" id="IPR013783">
    <property type="entry name" value="Ig-like_fold"/>
</dbReference>
<comment type="catalytic activity">
    <reaction evidence="1">
        <text>Hydrolysis of terminal non-reducing N-acetyl-D-hexosamine residues in N-acetyl-beta-D-hexosaminides.</text>
        <dbReference type="EC" id="3.2.1.52"/>
    </reaction>
</comment>
<keyword evidence="10" id="KW-0732">Signal</keyword>
<feature type="signal peptide" evidence="10">
    <location>
        <begin position="1"/>
        <end position="20"/>
    </location>
</feature>
<dbReference type="InterPro" id="IPR015882">
    <property type="entry name" value="HEX_bac_N"/>
</dbReference>
<dbReference type="CDD" id="cd02847">
    <property type="entry name" value="E_set_Chitobiase_C"/>
    <property type="match status" value="1"/>
</dbReference>